<dbReference type="Gene3D" id="1.20.5.4130">
    <property type="match status" value="1"/>
</dbReference>
<dbReference type="EMBL" id="SDRB02005547">
    <property type="protein sequence ID" value="THG14107.1"/>
    <property type="molecule type" value="Genomic_DNA"/>
</dbReference>
<keyword evidence="2" id="KW-1185">Reference proteome</keyword>
<evidence type="ECO:0000313" key="2">
    <source>
        <dbReference type="Proteomes" id="UP000306102"/>
    </source>
</evidence>
<dbReference type="Proteomes" id="UP000306102">
    <property type="component" value="Unassembled WGS sequence"/>
</dbReference>
<protein>
    <submittedName>
        <fullName evidence="1">Uncharacterized protein</fullName>
    </submittedName>
</protein>
<comment type="caution">
    <text evidence="1">The sequence shown here is derived from an EMBL/GenBank/DDBJ whole genome shotgun (WGS) entry which is preliminary data.</text>
</comment>
<organism evidence="1 2">
    <name type="scientific">Camellia sinensis var. sinensis</name>
    <name type="common">China tea</name>
    <dbReference type="NCBI Taxonomy" id="542762"/>
    <lineage>
        <taxon>Eukaryota</taxon>
        <taxon>Viridiplantae</taxon>
        <taxon>Streptophyta</taxon>
        <taxon>Embryophyta</taxon>
        <taxon>Tracheophyta</taxon>
        <taxon>Spermatophyta</taxon>
        <taxon>Magnoliopsida</taxon>
        <taxon>eudicotyledons</taxon>
        <taxon>Gunneridae</taxon>
        <taxon>Pentapetalae</taxon>
        <taxon>asterids</taxon>
        <taxon>Ericales</taxon>
        <taxon>Theaceae</taxon>
        <taxon>Camellia</taxon>
    </lineage>
</organism>
<dbReference type="AlphaFoldDB" id="A0A4V3WNW8"/>
<name>A0A4V3WNW8_CAMSN</name>
<proteinExistence type="predicted"/>
<sequence length="136" mass="15766">MCEWLKNLKLVTCDDENVLDDFAYETLRRKLEVQNRMRNRVRNFFSLSNPLAFHLKMAHKVKDINSMLDLICKKTNDIILKPADKILNAANTSVEPREVNFRVTYPFVDNSQVVGRDSDVSTMIYMLIGSYESGDD</sequence>
<gene>
    <name evidence="1" type="ORF">TEA_009365</name>
</gene>
<accession>A0A4V3WNW8</accession>
<reference evidence="1 2" key="1">
    <citation type="journal article" date="2018" name="Proc. Natl. Acad. Sci. U.S.A.">
        <title>Draft genome sequence of Camellia sinensis var. sinensis provides insights into the evolution of the tea genome and tea quality.</title>
        <authorList>
            <person name="Wei C."/>
            <person name="Yang H."/>
            <person name="Wang S."/>
            <person name="Zhao J."/>
            <person name="Liu C."/>
            <person name="Gao L."/>
            <person name="Xia E."/>
            <person name="Lu Y."/>
            <person name="Tai Y."/>
            <person name="She G."/>
            <person name="Sun J."/>
            <person name="Cao H."/>
            <person name="Tong W."/>
            <person name="Gao Q."/>
            <person name="Li Y."/>
            <person name="Deng W."/>
            <person name="Jiang X."/>
            <person name="Wang W."/>
            <person name="Chen Q."/>
            <person name="Zhang S."/>
            <person name="Li H."/>
            <person name="Wu J."/>
            <person name="Wang P."/>
            <person name="Li P."/>
            <person name="Shi C."/>
            <person name="Zheng F."/>
            <person name="Jian J."/>
            <person name="Huang B."/>
            <person name="Shan D."/>
            <person name="Shi M."/>
            <person name="Fang C."/>
            <person name="Yue Y."/>
            <person name="Li F."/>
            <person name="Li D."/>
            <person name="Wei S."/>
            <person name="Han B."/>
            <person name="Jiang C."/>
            <person name="Yin Y."/>
            <person name="Xia T."/>
            <person name="Zhang Z."/>
            <person name="Bennetzen J.L."/>
            <person name="Zhao S."/>
            <person name="Wan X."/>
        </authorList>
    </citation>
    <scope>NUCLEOTIDE SEQUENCE [LARGE SCALE GENOMIC DNA]</scope>
    <source>
        <strain evidence="2">cv. Shuchazao</strain>
        <tissue evidence="1">Leaf</tissue>
    </source>
</reference>
<evidence type="ECO:0000313" key="1">
    <source>
        <dbReference type="EMBL" id="THG14107.1"/>
    </source>
</evidence>